<organism evidence="1 2">
    <name type="scientific">Occultella glacieicola</name>
    <dbReference type="NCBI Taxonomy" id="2518684"/>
    <lineage>
        <taxon>Bacteria</taxon>
        <taxon>Bacillati</taxon>
        <taxon>Actinomycetota</taxon>
        <taxon>Actinomycetes</taxon>
        <taxon>Micrococcales</taxon>
        <taxon>Ruaniaceae</taxon>
        <taxon>Occultella</taxon>
    </lineage>
</organism>
<evidence type="ECO:0000313" key="1">
    <source>
        <dbReference type="EMBL" id="TDE98677.1"/>
    </source>
</evidence>
<evidence type="ECO:0008006" key="3">
    <source>
        <dbReference type="Google" id="ProtNLM"/>
    </source>
</evidence>
<gene>
    <name evidence="1" type="ORF">EXU48_00190</name>
</gene>
<name>A0ABY2ED13_9MICO</name>
<sequence length="269" mass="29660">MKEELVERLLDFPSGHPYAKWTGTHWRLVEIADSGIPVPRARLEPGVASECAWLLPGLAGDRVLRVAGLPLRHASIEGNAVHALTRLGYAGDERTRQLVDALLEWQWPDGGWNCDRHHAARRSSFHESTIPALALAEYATATGDVCARRAAERTAELLLEHRLFRSRATGAPIHPSWTVLHYPSYWHYDVLIGLRLLAALGRLDDPRANDAFAVVEHAHDGRGRFSGRTWASSRQPHAVDWGRGRDNLGLNGLAAAILAGRERSSPGGL</sequence>
<dbReference type="RefSeq" id="WP_133105578.1">
    <property type="nucleotide sequence ID" value="NZ_SMNA01000001.1"/>
</dbReference>
<reference evidence="1 2" key="1">
    <citation type="submission" date="2019-03" db="EMBL/GenBank/DDBJ databases">
        <title>Genomic features of bacteria from cold environments.</title>
        <authorList>
            <person name="Shen L."/>
        </authorList>
    </citation>
    <scope>NUCLEOTIDE SEQUENCE [LARGE SCALE GENOMIC DNA]</scope>
    <source>
        <strain evidence="2">T3246-1</strain>
    </source>
</reference>
<dbReference type="EMBL" id="SMNA01000001">
    <property type="protein sequence ID" value="TDE98677.1"/>
    <property type="molecule type" value="Genomic_DNA"/>
</dbReference>
<proteinExistence type="predicted"/>
<dbReference type="SUPFAM" id="SSF48239">
    <property type="entry name" value="Terpenoid cyclases/Protein prenyltransferases"/>
    <property type="match status" value="1"/>
</dbReference>
<evidence type="ECO:0000313" key="2">
    <source>
        <dbReference type="Proteomes" id="UP000504882"/>
    </source>
</evidence>
<dbReference type="Proteomes" id="UP000504882">
    <property type="component" value="Unassembled WGS sequence"/>
</dbReference>
<dbReference type="InterPro" id="IPR008930">
    <property type="entry name" value="Terpenoid_cyclase/PrenylTrfase"/>
</dbReference>
<accession>A0ABY2ED13</accession>
<keyword evidence="2" id="KW-1185">Reference proteome</keyword>
<protein>
    <recommendedName>
        <fullName evidence="3">Prenyltransferase</fullName>
    </recommendedName>
</protein>
<comment type="caution">
    <text evidence="1">The sequence shown here is derived from an EMBL/GenBank/DDBJ whole genome shotgun (WGS) entry which is preliminary data.</text>
</comment>
<dbReference type="Gene3D" id="1.50.10.20">
    <property type="match status" value="1"/>
</dbReference>